<evidence type="ECO:0000313" key="2">
    <source>
        <dbReference type="EMBL" id="KAJ3423335.1"/>
    </source>
</evidence>
<comment type="caution">
    <text evidence="2">The sequence shown here is derived from an EMBL/GenBank/DDBJ whole genome shotgun (WGS) entry which is preliminary data.</text>
</comment>
<feature type="compositionally biased region" description="Low complexity" evidence="1">
    <location>
        <begin position="406"/>
        <end position="423"/>
    </location>
</feature>
<evidence type="ECO:0000256" key="1">
    <source>
        <dbReference type="SAM" id="MobiDB-lite"/>
    </source>
</evidence>
<proteinExistence type="predicted"/>
<organism evidence="2 3">
    <name type="scientific">Anaeramoeba flamelloides</name>
    <dbReference type="NCBI Taxonomy" id="1746091"/>
    <lineage>
        <taxon>Eukaryota</taxon>
        <taxon>Metamonada</taxon>
        <taxon>Anaeramoebidae</taxon>
        <taxon>Anaeramoeba</taxon>
    </lineage>
</organism>
<dbReference type="InterPro" id="IPR016024">
    <property type="entry name" value="ARM-type_fold"/>
</dbReference>
<protein>
    <submittedName>
        <fullName evidence="2">Chromatin assembly factor 1 subunit b</fullName>
    </submittedName>
</protein>
<dbReference type="EMBL" id="JANTQA010000076">
    <property type="protein sequence ID" value="KAJ3423335.1"/>
    <property type="molecule type" value="Genomic_DNA"/>
</dbReference>
<sequence>MNYGKCVTLLNQRIKTPTKFTKIEIIEKACQMLVVNLLDDSTHARLTNHNPKAKVKVSERIQTYPKKVEESMAILLLMCQDSNSNLRMIATNCAISFVNRTCYFNSDLFCQSFINILTLEGIGDRTKQLALMLLPTTITYLSEKTLSTFATKFWKTLNLSILKKVTLSLISGMESKNYQKVFKYFSNYLPLNVQQKIFEKLIKLLQSNDPEIIRISGLIIFSICKKVRTEQSVPQILTMILKVSLEYKSVYYHNWLIGSLKCLNLFISNFDLHSDFMSPFVDQIWDYSWFLVSNNNYNEVKKIQPIIKSLAMENILTLIENSNSMTCIFDKFNNSHFLNVILSILFAENNSKIIKICHRVIAISIFCSLLKHIPTKIINIFFSNTTQDHSNKNNNQNNSNKKKNPNNKNNSKNDINNNKFTNNNDDDKYHNNNNDENNNFKKNRIVLKFENKKNIEFLKNKEHSVKENQIKKEDNYKKLEIDILKNKQKTNQIKTEDDENKIEIENLKNKQKESKIEKEDHAKKLEFENIKNKQLQGSQNPKDKIQLKIDLLIKLIKNEDPQIQKKTIQFLGLLLKKIVQFKPNKYYIEKYLIGFEGLLTNTTISSYIFQAIKKIIFPALIFPKYESIFQRIMFKSINILINNYKSFSKVLIISLIKTISHYLYYYIINNNNNTIATNNNNKSGVYNNQFISKVIKKIYEILINNKDIDIRKIICKKITKIINLISINEFRILINELLFKKLLGFETPLNTIDKQNDILNITINLLFEIYCNYKDFSRERLKFISYEIIPLIITQLEFEFCLLNNEIHYQILNILYIIYKEFPKIQISEGGCKIYYLEIIISHLIKLLCIFKELDLKYVEKDSIESVLSQNNSNEEIKKKKISIQTFVKDFQSLLTNKKKTKDNYIQKRKGKKQTKINRLLVETGDLWLKPEKMTTYKNCHLYLNLVYYLSNIKKIEIEPIINKQNYSSQKNIKNFRGSGSSCGSNDNISNNNKKKKIYDQMRYKYKHKYELKREIETSSFQKLIISNLKLLSIIIKRLGLSIIWYWNDLIELMAFFIEIEPITSSKVISNMFCSLLSNLTFNERNSKHIQSFLENSNVVIQQLIFKGRRSININIKSEIVNSISKFIHYTNNLNDGFFLLNNSLKYLNLMIGNSDDNIINNNQIIDTQNNNYFLLLLPNCRLIYQLFKRQCISLKLKEILILCNNIIQIKNNENLINKCLKLLLEILFTTNYLVIKKINKFQSDLLNLLMKNNENNQFLKNLNFILKINKNNTLKNEIILFVEKVFYL</sequence>
<name>A0AAV7Y3D8_9EUKA</name>
<gene>
    <name evidence="2" type="ORF">M0812_29863</name>
</gene>
<evidence type="ECO:0000313" key="3">
    <source>
        <dbReference type="Proteomes" id="UP001146793"/>
    </source>
</evidence>
<feature type="region of interest" description="Disordered" evidence="1">
    <location>
        <begin position="387"/>
        <end position="440"/>
    </location>
</feature>
<reference evidence="2" key="1">
    <citation type="submission" date="2022-08" db="EMBL/GenBank/DDBJ databases">
        <title>Novel sulphate-reducing endosymbionts in the free-living metamonad Anaeramoeba.</title>
        <authorList>
            <person name="Jerlstrom-Hultqvist J."/>
            <person name="Cepicka I."/>
            <person name="Gallot-Lavallee L."/>
            <person name="Salas-Leiva D."/>
            <person name="Curtis B.A."/>
            <person name="Zahonova K."/>
            <person name="Pipaliya S."/>
            <person name="Dacks J."/>
            <person name="Roger A.J."/>
        </authorList>
    </citation>
    <scope>NUCLEOTIDE SEQUENCE</scope>
    <source>
        <strain evidence="2">Busselton2</strain>
    </source>
</reference>
<accession>A0AAV7Y3D8</accession>
<dbReference type="Proteomes" id="UP001146793">
    <property type="component" value="Unassembled WGS sequence"/>
</dbReference>
<dbReference type="SUPFAM" id="SSF48371">
    <property type="entry name" value="ARM repeat"/>
    <property type="match status" value="1"/>
</dbReference>